<evidence type="ECO:0000259" key="8">
    <source>
        <dbReference type="Pfam" id="PF13193"/>
    </source>
</evidence>
<evidence type="ECO:0000256" key="5">
    <source>
        <dbReference type="ARBA" id="ARBA00047319"/>
    </source>
</evidence>
<dbReference type="SUPFAM" id="SSF56801">
    <property type="entry name" value="Acetyl-CoA synthetase-like"/>
    <property type="match status" value="1"/>
</dbReference>
<protein>
    <recommendedName>
        <fullName evidence="4">Medium-chain acyl-CoA ligase ACSF2, mitochondrial</fullName>
    </recommendedName>
</protein>
<dbReference type="CDD" id="cd04433">
    <property type="entry name" value="AFD_class_I"/>
    <property type="match status" value="1"/>
</dbReference>
<dbReference type="AlphaFoldDB" id="A0AAN9BEV9"/>
<dbReference type="PANTHER" id="PTHR43201:SF5">
    <property type="entry name" value="MEDIUM-CHAIN ACYL-COA LIGASE ACSF2, MITOCHONDRIAL"/>
    <property type="match status" value="1"/>
</dbReference>
<keyword evidence="10" id="KW-1185">Reference proteome</keyword>
<comment type="catalytic activity">
    <reaction evidence="5">
        <text>octanoate + ATP + CoA = octanoyl-CoA + AMP + diphosphate</text>
        <dbReference type="Rhea" id="RHEA:33631"/>
        <dbReference type="ChEBI" id="CHEBI:25646"/>
        <dbReference type="ChEBI" id="CHEBI:30616"/>
        <dbReference type="ChEBI" id="CHEBI:33019"/>
        <dbReference type="ChEBI" id="CHEBI:57287"/>
        <dbReference type="ChEBI" id="CHEBI:57386"/>
        <dbReference type="ChEBI" id="CHEBI:456215"/>
    </reaction>
</comment>
<keyword evidence="2" id="KW-0436">Ligase</keyword>
<gene>
    <name evidence="9" type="ORF">V1264_018947</name>
</gene>
<dbReference type="Pfam" id="PF00501">
    <property type="entry name" value="AMP-binding"/>
    <property type="match status" value="1"/>
</dbReference>
<dbReference type="InterPro" id="IPR025110">
    <property type="entry name" value="AMP-bd_C"/>
</dbReference>
<proteinExistence type="inferred from homology"/>
<dbReference type="InterPro" id="IPR042099">
    <property type="entry name" value="ANL_N_sf"/>
</dbReference>
<evidence type="ECO:0000256" key="6">
    <source>
        <dbReference type="ARBA" id="ARBA00048277"/>
    </source>
</evidence>
<organism evidence="9 10">
    <name type="scientific">Littorina saxatilis</name>
    <dbReference type="NCBI Taxonomy" id="31220"/>
    <lineage>
        <taxon>Eukaryota</taxon>
        <taxon>Metazoa</taxon>
        <taxon>Spiralia</taxon>
        <taxon>Lophotrochozoa</taxon>
        <taxon>Mollusca</taxon>
        <taxon>Gastropoda</taxon>
        <taxon>Caenogastropoda</taxon>
        <taxon>Littorinimorpha</taxon>
        <taxon>Littorinoidea</taxon>
        <taxon>Littorinidae</taxon>
        <taxon>Littorina</taxon>
    </lineage>
</organism>
<reference evidence="9 10" key="1">
    <citation type="submission" date="2024-02" db="EMBL/GenBank/DDBJ databases">
        <title>Chromosome-scale genome assembly of the rough periwinkle Littorina saxatilis.</title>
        <authorList>
            <person name="De Jode A."/>
            <person name="Faria R."/>
            <person name="Formenti G."/>
            <person name="Sims Y."/>
            <person name="Smith T.P."/>
            <person name="Tracey A."/>
            <person name="Wood J.M.D."/>
            <person name="Zagrodzka Z.B."/>
            <person name="Johannesson K."/>
            <person name="Butlin R.K."/>
            <person name="Leder E.H."/>
        </authorList>
    </citation>
    <scope>NUCLEOTIDE SEQUENCE [LARGE SCALE GENOMIC DNA]</scope>
    <source>
        <strain evidence="9">Snail1</strain>
        <tissue evidence="9">Muscle</tissue>
    </source>
</reference>
<evidence type="ECO:0000313" key="10">
    <source>
        <dbReference type="Proteomes" id="UP001374579"/>
    </source>
</evidence>
<feature type="domain" description="AMP-binding enzyme C-terminal" evidence="8">
    <location>
        <begin position="447"/>
        <end position="526"/>
    </location>
</feature>
<dbReference type="EMBL" id="JBAMIC010000008">
    <property type="protein sequence ID" value="KAK7104187.1"/>
    <property type="molecule type" value="Genomic_DNA"/>
</dbReference>
<feature type="domain" description="AMP-dependent synthetase/ligase" evidence="7">
    <location>
        <begin position="13"/>
        <end position="395"/>
    </location>
</feature>
<dbReference type="PANTHER" id="PTHR43201">
    <property type="entry name" value="ACYL-COA SYNTHETASE"/>
    <property type="match status" value="1"/>
</dbReference>
<evidence type="ECO:0000259" key="7">
    <source>
        <dbReference type="Pfam" id="PF00501"/>
    </source>
</evidence>
<comment type="caution">
    <text evidence="9">The sequence shown here is derived from an EMBL/GenBank/DDBJ whole genome shotgun (WGS) entry which is preliminary data.</text>
</comment>
<dbReference type="Gene3D" id="3.30.300.30">
    <property type="match status" value="1"/>
</dbReference>
<dbReference type="Gene3D" id="3.40.50.12780">
    <property type="entry name" value="N-terminal domain of ligase-like"/>
    <property type="match status" value="1"/>
</dbReference>
<evidence type="ECO:0000313" key="9">
    <source>
        <dbReference type="EMBL" id="KAK7104187.1"/>
    </source>
</evidence>
<dbReference type="InterPro" id="IPR045851">
    <property type="entry name" value="AMP-bd_C_sf"/>
</dbReference>
<accession>A0AAN9BEV9</accession>
<evidence type="ECO:0000256" key="1">
    <source>
        <dbReference type="ARBA" id="ARBA00006432"/>
    </source>
</evidence>
<name>A0AAN9BEV9_9CAEN</name>
<dbReference type="GO" id="GO:0031956">
    <property type="term" value="F:medium-chain fatty acid-CoA ligase activity"/>
    <property type="evidence" value="ECO:0007669"/>
    <property type="project" value="UniProtKB-EC"/>
</dbReference>
<sequence length="554" mass="61281">MDPESRTVPAMLRHWATVDPDTPAFIYVLATGGRCVLTRADLFRLSSRYAAILRRNGVKPGTTVCNTLFNSPERMVTDFGIILAGGVAMNSQPFLSDGEDLIVALKESAAIAVIVDPLQPRGAAKFLNQRATSHPQTGQVTYSELPALKQVFEVHYSEDDSEKRPFIDLLEKEQDSYVADVTPSEIAVLWSSSGTTGFSKLIPASHDGVIGLGNCLYKMQNMRPEDIFFNNLPNGWAVGFPSVFLAHGTTRVMPDCGTELPPLDWDCIPLERCTVAFLVPFDILQLVDLVRRKGNDEDKQYKLRAIMSSGQPLMKNHMEAIGIITDSIQIVYGCSETGLISYKTVTDKDSYENCNNGPPASGVEVRVVNTDLSDQPVGQLGEILVRTASLIGGYLTKEATQRAFIKDGWYRTGDTGYINDKGEIFTICRTANNIMRGSVSLYPGWLERRINRCPGVETVVIVPVPDPYFYQELCACVVPSPGANLTSEGLTEFCKTLFLTSEEEEFTAVPKYYLFFDALPTTDRGKINRRETEAVARQRLGLNEDYPAAMKNDK</sequence>
<dbReference type="Pfam" id="PF13193">
    <property type="entry name" value="AMP-binding_C"/>
    <property type="match status" value="1"/>
</dbReference>
<dbReference type="InterPro" id="IPR000873">
    <property type="entry name" value="AMP-dep_synth/lig_dom"/>
</dbReference>
<comment type="function">
    <text evidence="3">Acyl-CoA synthases catalyze the initial reaction in fatty acid metabolism, by forming a thioester with CoA. Has some preference toward medium-chain substrates. Plays a role in adipocyte differentiation.</text>
</comment>
<evidence type="ECO:0000256" key="3">
    <source>
        <dbReference type="ARBA" id="ARBA00037247"/>
    </source>
</evidence>
<dbReference type="GO" id="GO:0006631">
    <property type="term" value="P:fatty acid metabolic process"/>
    <property type="evidence" value="ECO:0007669"/>
    <property type="project" value="TreeGrafter"/>
</dbReference>
<comment type="similarity">
    <text evidence="1">Belongs to the ATP-dependent AMP-binding enzyme family.</text>
</comment>
<dbReference type="Proteomes" id="UP001374579">
    <property type="component" value="Unassembled WGS sequence"/>
</dbReference>
<evidence type="ECO:0000256" key="2">
    <source>
        <dbReference type="ARBA" id="ARBA00022598"/>
    </source>
</evidence>
<comment type="catalytic activity">
    <reaction evidence="6">
        <text>a medium-chain fatty acid + ATP + CoA = a medium-chain fatty acyl-CoA + AMP + diphosphate</text>
        <dbReference type="Rhea" id="RHEA:48340"/>
        <dbReference type="ChEBI" id="CHEBI:30616"/>
        <dbReference type="ChEBI" id="CHEBI:33019"/>
        <dbReference type="ChEBI" id="CHEBI:57287"/>
        <dbReference type="ChEBI" id="CHEBI:59558"/>
        <dbReference type="ChEBI" id="CHEBI:90546"/>
        <dbReference type="ChEBI" id="CHEBI:456215"/>
        <dbReference type="EC" id="6.2.1.2"/>
    </reaction>
</comment>
<evidence type="ECO:0000256" key="4">
    <source>
        <dbReference type="ARBA" id="ARBA00039638"/>
    </source>
</evidence>